<organism evidence="1 2">
    <name type="scientific">Terrimonas rubra</name>
    <dbReference type="NCBI Taxonomy" id="1035890"/>
    <lineage>
        <taxon>Bacteria</taxon>
        <taxon>Pseudomonadati</taxon>
        <taxon>Bacteroidota</taxon>
        <taxon>Chitinophagia</taxon>
        <taxon>Chitinophagales</taxon>
        <taxon>Chitinophagaceae</taxon>
        <taxon>Terrimonas</taxon>
    </lineage>
</organism>
<accession>A0ABW6A8I7</accession>
<proteinExistence type="predicted"/>
<dbReference type="Proteomes" id="UP001597511">
    <property type="component" value="Unassembled WGS sequence"/>
</dbReference>
<evidence type="ECO:0000313" key="2">
    <source>
        <dbReference type="Proteomes" id="UP001597511"/>
    </source>
</evidence>
<protein>
    <submittedName>
        <fullName evidence="1">Uncharacterized protein</fullName>
    </submittedName>
</protein>
<keyword evidence="2" id="KW-1185">Reference proteome</keyword>
<dbReference type="EMBL" id="JBHUOZ010000003">
    <property type="protein sequence ID" value="MFD2921628.1"/>
    <property type="molecule type" value="Genomic_DNA"/>
</dbReference>
<evidence type="ECO:0000313" key="1">
    <source>
        <dbReference type="EMBL" id="MFD2921628.1"/>
    </source>
</evidence>
<name>A0ABW6A8I7_9BACT</name>
<comment type="caution">
    <text evidence="1">The sequence shown here is derived from an EMBL/GenBank/DDBJ whole genome shotgun (WGS) entry which is preliminary data.</text>
</comment>
<reference evidence="2" key="1">
    <citation type="journal article" date="2019" name="Int. J. Syst. Evol. Microbiol.">
        <title>The Global Catalogue of Microorganisms (GCM) 10K type strain sequencing project: providing services to taxonomists for standard genome sequencing and annotation.</title>
        <authorList>
            <consortium name="The Broad Institute Genomics Platform"/>
            <consortium name="The Broad Institute Genome Sequencing Center for Infectious Disease"/>
            <person name="Wu L."/>
            <person name="Ma J."/>
        </authorList>
    </citation>
    <scope>NUCLEOTIDE SEQUENCE [LARGE SCALE GENOMIC DNA]</scope>
    <source>
        <strain evidence="2">KCTC 23299</strain>
    </source>
</reference>
<gene>
    <name evidence="1" type="ORF">ACFS6H_18055</name>
</gene>
<sequence length="387" mass="46538">MPTTNSENIVSQINSNVFFKEFTFSKNDFKELDTNQKLEFADNVVWLDTLFFIYQIKEREPNSTDDLKWFENKVLKKAVKQIKSTLKYISTYPEIIIENEKGHKLDITKANKCDDPKKIIIYSPLDNFPELQRHLKFYESSEIGLIHLFHSEDYYWICKYLITPAEIEEYLNFREDLFLFDKQRSNTLPEQYFLGHFLETLEADHFNPAYIDNLKNHKPDIHQFDISSIIENFNKNIKLINHQTEYYPIIEEIAKMNRSELIEFKKRISLSIENSESEEIILPYRIYLPSTDCGFVFIPLHSSKSQHWKTALYNFTMAHKYESKAKKCIGVVIFRDKTDMEYFEFYWQFVEGEWMYDEVIEKAMTDDYPFRKTKIKKFDNRYKQNGK</sequence>
<dbReference type="RefSeq" id="WP_386102308.1">
    <property type="nucleotide sequence ID" value="NZ_JBHUOZ010000003.1"/>
</dbReference>